<dbReference type="Proteomes" id="UP000602050">
    <property type="component" value="Unassembled WGS sequence"/>
</dbReference>
<keyword evidence="3" id="KW-1185">Reference proteome</keyword>
<gene>
    <name evidence="2" type="ORF">GCM10010978_22020</name>
</gene>
<dbReference type="PANTHER" id="PTHR35796">
    <property type="entry name" value="HYPOTHETICAL CYTOSOLIC PROTEIN"/>
    <property type="match status" value="1"/>
</dbReference>
<dbReference type="Pfam" id="PF08000">
    <property type="entry name" value="bPH_1"/>
    <property type="match status" value="1"/>
</dbReference>
<accession>A0A8J2XIK6</accession>
<reference evidence="2" key="2">
    <citation type="submission" date="2020-09" db="EMBL/GenBank/DDBJ databases">
        <authorList>
            <person name="Sun Q."/>
            <person name="Zhou Y."/>
        </authorList>
    </citation>
    <scope>NUCLEOTIDE SEQUENCE</scope>
    <source>
        <strain evidence="2">CGMCC 1.12360</strain>
    </source>
</reference>
<evidence type="ECO:0000313" key="2">
    <source>
        <dbReference type="EMBL" id="GFZ80495.1"/>
    </source>
</evidence>
<dbReference type="SUPFAM" id="SSF50729">
    <property type="entry name" value="PH domain-like"/>
    <property type="match status" value="1"/>
</dbReference>
<dbReference type="AlphaFoldDB" id="A0A8J2XIK6"/>
<dbReference type="RefSeq" id="WP_188392461.1">
    <property type="nucleotide sequence ID" value="NZ_BMEV01000041.1"/>
</dbReference>
<dbReference type="CDD" id="cd13225">
    <property type="entry name" value="PH-like_bacteria"/>
    <property type="match status" value="1"/>
</dbReference>
<dbReference type="InterPro" id="IPR012544">
    <property type="entry name" value="PHb"/>
</dbReference>
<protein>
    <recommendedName>
        <fullName evidence="1">Bacterial Pleckstrin homology domain-containing protein</fullName>
    </recommendedName>
</protein>
<name>A0A8J2XIK6_9BACI</name>
<feature type="domain" description="Bacterial Pleckstrin homology" evidence="1">
    <location>
        <begin position="15"/>
        <end position="113"/>
    </location>
</feature>
<comment type="caution">
    <text evidence="2">The sequence shown here is derived from an EMBL/GenBank/DDBJ whole genome shotgun (WGS) entry which is preliminary data.</text>
</comment>
<dbReference type="InterPro" id="IPR037063">
    <property type="entry name" value="PHb_sf"/>
</dbReference>
<dbReference type="PANTHER" id="PTHR35796:SF3">
    <property type="entry name" value="BHLH DOMAIN-CONTAINING PROTEIN"/>
    <property type="match status" value="1"/>
</dbReference>
<evidence type="ECO:0000259" key="1">
    <source>
        <dbReference type="Pfam" id="PF08000"/>
    </source>
</evidence>
<proteinExistence type="predicted"/>
<evidence type="ECO:0000313" key="3">
    <source>
        <dbReference type="Proteomes" id="UP000602050"/>
    </source>
</evidence>
<organism evidence="2 3">
    <name type="scientific">Compostibacillus humi</name>
    <dbReference type="NCBI Taxonomy" id="1245525"/>
    <lineage>
        <taxon>Bacteria</taxon>
        <taxon>Bacillati</taxon>
        <taxon>Bacillota</taxon>
        <taxon>Bacilli</taxon>
        <taxon>Bacillales</taxon>
        <taxon>Bacillaceae</taxon>
        <taxon>Compostibacillus</taxon>
    </lineage>
</organism>
<dbReference type="Gene3D" id="2.30.29.50">
    <property type="entry name" value="Bacterial Pleckstrin homology domain"/>
    <property type="match status" value="1"/>
</dbReference>
<sequence>MAELGSGKIFHFYNEVPLSDNVKPFLAANENVEFCVKTIRDIAVFTDKRILIADKQGITGKKVEYFSIPYKNIVTYSIETAGRLDLDSEIKLFLSGGLNIELKFMKDRNMNELLLKTYHLINNYIIG</sequence>
<reference evidence="2" key="1">
    <citation type="journal article" date="2014" name="Int. J. Syst. Evol. Microbiol.">
        <title>Complete genome sequence of Corynebacterium casei LMG S-19264T (=DSM 44701T), isolated from a smear-ripened cheese.</title>
        <authorList>
            <consortium name="US DOE Joint Genome Institute (JGI-PGF)"/>
            <person name="Walter F."/>
            <person name="Albersmeier A."/>
            <person name="Kalinowski J."/>
            <person name="Ruckert C."/>
        </authorList>
    </citation>
    <scope>NUCLEOTIDE SEQUENCE</scope>
    <source>
        <strain evidence="2">CGMCC 1.12360</strain>
    </source>
</reference>
<dbReference type="EMBL" id="BMEV01000041">
    <property type="protein sequence ID" value="GFZ80495.1"/>
    <property type="molecule type" value="Genomic_DNA"/>
</dbReference>